<evidence type="ECO:0000313" key="2">
    <source>
        <dbReference type="WBParaSite" id="PS1159_v2.g12731.t1"/>
    </source>
</evidence>
<dbReference type="WBParaSite" id="PS1159_v2.g12731.t1">
    <property type="protein sequence ID" value="PS1159_v2.g12731.t1"/>
    <property type="gene ID" value="PS1159_v2.g12731"/>
</dbReference>
<organism evidence="1 2">
    <name type="scientific">Panagrolaimus sp. PS1159</name>
    <dbReference type="NCBI Taxonomy" id="55785"/>
    <lineage>
        <taxon>Eukaryota</taxon>
        <taxon>Metazoa</taxon>
        <taxon>Ecdysozoa</taxon>
        <taxon>Nematoda</taxon>
        <taxon>Chromadorea</taxon>
        <taxon>Rhabditida</taxon>
        <taxon>Tylenchina</taxon>
        <taxon>Panagrolaimomorpha</taxon>
        <taxon>Panagrolaimoidea</taxon>
        <taxon>Panagrolaimidae</taxon>
        <taxon>Panagrolaimus</taxon>
    </lineage>
</organism>
<proteinExistence type="predicted"/>
<reference evidence="2" key="1">
    <citation type="submission" date="2022-11" db="UniProtKB">
        <authorList>
            <consortium name="WormBaseParasite"/>
        </authorList>
    </citation>
    <scope>IDENTIFICATION</scope>
</reference>
<name>A0AC35F1A2_9BILA</name>
<sequence length="1415" mass="160120">MTSQTSTIVSGKSEEWFSLEGYLSLKWHGGVANRIGVILLKNSACTVADNNPKGFIIHADDKKYELEADNDGCASCWLQALQHRKDINDNNVRDASLPNIIWSNIRRRRSRSGSSGSDEERSDQIHTMQKPRKIINRKSKSFKYIKPPQFMPSVDASKLRRMKSDNPEMPKMVRRGGSTTSTQSIDEAEIKPPKILIPPSPLPPAIRKKSAPLWLNDYVTSWIHEQHQTEACSVDAGSSRDTTADSIYSKSSAAETATSSSTTSTYNSEDRLNESICSDTNKADELITEVTLLRLVNDRQKEQIEQLNGEKRELLREVERLRQITSYVSNGDDVNRLESEMDSFKKEYVFLLQSCVRIPLHDSGFDVVQVKLFGGDVHEHRVLLHQHYQSQSDCYVQRKQRWQMILNEENCVIENNHESRILCRAGIPRSMRSRVWRVLINQQVTDIKSKYGNYYYRNLCQSQGTAAEKQYINVHQKQINLDLLRTMPNNLHFMSATCKGVTQLQSILRAYCLHNPTLGYCQGMNFIAATALLFVSPEDAFWFLVAITEKLFDASYFDQSLTGAQADQEVLKEILERRYPRLAHHLEEHDIDLTTITLNWFLAIFFDAVPFQTMLRIWDIFLLEGSKILFRISIALLGLCEEEILARSDTISVIKVLKAAVKLTYDADGLIQHAFDELHSFPSKTQLATKQKMYLTVLQDRLLKRQQIRDLLGDYSDSKKANSDKLCDLPVDCIVFSSGFGEDGLGYVTMGNQKRGKVGLITLYKEGAANLNIIDLEFDCKPVSMVIYESEMAFISLLSGYIVAIHLNNGKGQILWELKLNDVALKLIHSENKLYAALANGTLTILEDAFNKAPNVLDFYHIPISAAPITDAFIDDENLYLAVACKIVILNKNTLSPIGNIYVAASAAGSTVPMFEKIRALSNSEYGIWVITAHSSLIQLWKDSQCQLLFDVTYDHSHRKPSFDEHDELETVEINTILYFENEIWIGTVDGYLMLYRVEPNSETKSINNNRWDSYDPAKISNKVRPNSSNEVSFSLHKYPPGKRLSPINNLSHLLPVHRQNMYYIPTLKETQVEENTSERECSAKDRETRKISVIIDQNTKNGKAKMPVEKTNSIDSAVSSVFEGDLNGGGGAKKSPTKSFGSDDCFVSNVPTIDEISETPLSEHQPETAIIKESPVFSTTGESMEYDDMFEVYSENDTLQNIGLIEEDIFDRSPPPSSKLVQIPVRKMSFNAFGPCELSVSREASTSLTNSSFPYDLDEKNDTIDESSPTEIGCPSQTSQETSVDQKDLPKLRRKDLDFDYPLIVAVKDNVPEHHIPEEQINDLDSNVEESEIKCALTMNLQMKIKISDKPVRCITLTKCESENIVITGAGNYGDEEAILRWRKEKTTGLWINDPLVDINVHGRRRTIFGKLSF</sequence>
<dbReference type="Proteomes" id="UP000887580">
    <property type="component" value="Unplaced"/>
</dbReference>
<accession>A0AC35F1A2</accession>
<evidence type="ECO:0000313" key="1">
    <source>
        <dbReference type="Proteomes" id="UP000887580"/>
    </source>
</evidence>
<protein>
    <submittedName>
        <fullName evidence="2">Rab-GAP TBC domain-containing protein</fullName>
    </submittedName>
</protein>